<dbReference type="KEGG" id="csn:Cyast_2199"/>
<feature type="repeat" description="TPR" evidence="3">
    <location>
        <begin position="604"/>
        <end position="637"/>
    </location>
</feature>
<feature type="repeat" description="TPR" evidence="3">
    <location>
        <begin position="536"/>
        <end position="569"/>
    </location>
</feature>
<dbReference type="InterPro" id="IPR050498">
    <property type="entry name" value="Ycf3"/>
</dbReference>
<dbReference type="Gene3D" id="1.10.510.10">
    <property type="entry name" value="Transferase(Phosphotransferase) domain 1"/>
    <property type="match status" value="1"/>
</dbReference>
<dbReference type="EMBL" id="CP003940">
    <property type="protein sequence ID" value="AFZ48148.1"/>
    <property type="molecule type" value="Genomic_DNA"/>
</dbReference>
<dbReference type="GO" id="GO:0046813">
    <property type="term" value="P:receptor-mediated virion attachment to host cell"/>
    <property type="evidence" value="ECO:0007669"/>
    <property type="project" value="TreeGrafter"/>
</dbReference>
<dbReference type="SUPFAM" id="SSF56112">
    <property type="entry name" value="Protein kinase-like (PK-like)"/>
    <property type="match status" value="1"/>
</dbReference>
<dbReference type="BioCyc" id="CSTA292563:G1353-2203-MONOMER"/>
<dbReference type="Pfam" id="PF13181">
    <property type="entry name" value="TPR_8"/>
    <property type="match status" value="1"/>
</dbReference>
<feature type="repeat" description="TPR" evidence="3">
    <location>
        <begin position="468"/>
        <end position="501"/>
    </location>
</feature>
<dbReference type="AlphaFoldDB" id="K9YPW7"/>
<dbReference type="HOGENOM" id="CLU_000288_135_5_3"/>
<dbReference type="InterPro" id="IPR019734">
    <property type="entry name" value="TPR_rpt"/>
</dbReference>
<dbReference type="SMART" id="SM00220">
    <property type="entry name" value="S_TKc"/>
    <property type="match status" value="1"/>
</dbReference>
<dbReference type="InterPro" id="IPR011009">
    <property type="entry name" value="Kinase-like_dom_sf"/>
</dbReference>
<dbReference type="eggNOG" id="COG0457">
    <property type="taxonomic scope" value="Bacteria"/>
</dbReference>
<keyword evidence="6" id="KW-1185">Reference proteome</keyword>
<accession>K9YPW7</accession>
<organism evidence="5 6">
    <name type="scientific">Cyanobacterium stanieri (strain ATCC 29140 / PCC 7202)</name>
    <dbReference type="NCBI Taxonomy" id="292563"/>
    <lineage>
        <taxon>Bacteria</taxon>
        <taxon>Bacillati</taxon>
        <taxon>Cyanobacteriota</taxon>
        <taxon>Cyanophyceae</taxon>
        <taxon>Oscillatoriophycideae</taxon>
        <taxon>Chroococcales</taxon>
        <taxon>Geminocystaceae</taxon>
        <taxon>Cyanobacterium</taxon>
    </lineage>
</organism>
<feature type="repeat" description="TPR" evidence="3">
    <location>
        <begin position="434"/>
        <end position="467"/>
    </location>
</feature>
<dbReference type="Pfam" id="PF00069">
    <property type="entry name" value="Pkinase"/>
    <property type="match status" value="1"/>
</dbReference>
<reference evidence="6" key="1">
    <citation type="journal article" date="2013" name="Proc. Natl. Acad. Sci. U.S.A.">
        <title>Improving the coverage of the cyanobacterial phylum using diversity-driven genome sequencing.</title>
        <authorList>
            <person name="Shih P.M."/>
            <person name="Wu D."/>
            <person name="Latifi A."/>
            <person name="Axen S.D."/>
            <person name="Fewer D.P."/>
            <person name="Talla E."/>
            <person name="Calteau A."/>
            <person name="Cai F."/>
            <person name="Tandeau de Marsac N."/>
            <person name="Rippka R."/>
            <person name="Herdman M."/>
            <person name="Sivonen K."/>
            <person name="Coursin T."/>
            <person name="Laurent T."/>
            <person name="Goodwin L."/>
            <person name="Nolan M."/>
            <person name="Davenport K.W."/>
            <person name="Han C.S."/>
            <person name="Rubin E.M."/>
            <person name="Eisen J.A."/>
            <person name="Woyke T."/>
            <person name="Gugger M."/>
            <person name="Kerfeld C.A."/>
        </authorList>
    </citation>
    <scope>NUCLEOTIDE SEQUENCE [LARGE SCALE GENOMIC DNA]</scope>
    <source>
        <strain evidence="6">ATCC 29140 / PCC 7202</strain>
    </source>
</reference>
<evidence type="ECO:0000256" key="1">
    <source>
        <dbReference type="ARBA" id="ARBA00022737"/>
    </source>
</evidence>
<sequence length="724" mass="82146">MKTCYCINPNCRQPDHPDNSSPNSRYCYSCGSELLLNGKYRVSRLLSDDSGFGIVYEVFQGFEPKILKVLQRRWNKQPKAVELFKREYEVLLTLTHENVKGIPQAEDFFEYEPRDEKSLYCLVMEKVEGMDLEKWVQQNDKITQRQALKWLKEVAIILDKIHQHNWFHRDIKPANIMLRNSGELVLIDFGTAREETQTYYQKMEGQQLTGIVSTGYTPYEQQNGQSVVQSDFFALGRTFVYLLTGQHPTSMYDPYKDLLHWRQETENVDRPLLDFIDGLMAKFPQDRPNNTGIIIRDLDNLSQKLQTNSSRVSLVKKLLTSTQELVTQRVSLGTSDPTRQVNNNINLTKTVSGGMLEKTRNKLIIGGGVVVLALVWFLGDYNLGFGWIRGNSEQVGELENSASVGGIENAGNTEIETVQNGSGQGNQSGNGGDANAYYEQGNLYREQENYESAIEQYTLAVEINPDFADAYYNRGLTYADLGLDDQAIADYTRTIEIDPEYLDAYNNRGIIFANLQEYEKAITDYMKVISSDPDYVLAHNNLGVAYDSLGRFRDAIASYTRAIELNPGYGLAYNNRAISHGSLEQYNEAIRDHTRAIEFNFVSADVYFRRGNAYRNLGSHESAIADYTRAIELEASHADAYNNRGISHYSLGQNQRAIADYTRAIELIPDYAHSFYNLGLVYRDQGDINNALEHLGQAALLYQQQGDTNSYQNAIGEIAKLSLN</sequence>
<evidence type="ECO:0000259" key="4">
    <source>
        <dbReference type="PROSITE" id="PS50011"/>
    </source>
</evidence>
<dbReference type="GO" id="GO:0009279">
    <property type="term" value="C:cell outer membrane"/>
    <property type="evidence" value="ECO:0007669"/>
    <property type="project" value="TreeGrafter"/>
</dbReference>
<dbReference type="PROSITE" id="PS50293">
    <property type="entry name" value="TPR_REGION"/>
    <property type="match status" value="6"/>
</dbReference>
<feature type="repeat" description="TPR" evidence="3">
    <location>
        <begin position="638"/>
        <end position="671"/>
    </location>
</feature>
<dbReference type="GO" id="GO:0005524">
    <property type="term" value="F:ATP binding"/>
    <property type="evidence" value="ECO:0007669"/>
    <property type="project" value="InterPro"/>
</dbReference>
<keyword evidence="2 3" id="KW-0802">TPR repeat</keyword>
<dbReference type="PANTHER" id="PTHR44858">
    <property type="entry name" value="TETRATRICOPEPTIDE REPEAT PROTEIN 6"/>
    <property type="match status" value="1"/>
</dbReference>
<name>K9YPW7_CYASC</name>
<evidence type="ECO:0000313" key="5">
    <source>
        <dbReference type="EMBL" id="AFZ48148.1"/>
    </source>
</evidence>
<dbReference type="SUPFAM" id="SSF48452">
    <property type="entry name" value="TPR-like"/>
    <property type="match status" value="1"/>
</dbReference>
<keyword evidence="5" id="KW-0418">Kinase</keyword>
<dbReference type="SMART" id="SM00028">
    <property type="entry name" value="TPR"/>
    <property type="match status" value="8"/>
</dbReference>
<dbReference type="PANTHER" id="PTHR44858:SF1">
    <property type="entry name" value="UDP-N-ACETYLGLUCOSAMINE--PEPTIDE N-ACETYLGLUCOSAMINYLTRANSFERASE SPINDLY-RELATED"/>
    <property type="match status" value="1"/>
</dbReference>
<dbReference type="Proteomes" id="UP000010483">
    <property type="component" value="Chromosome"/>
</dbReference>
<dbReference type="eggNOG" id="COG0515">
    <property type="taxonomic scope" value="Bacteria"/>
</dbReference>
<dbReference type="STRING" id="292563.Cyast_2199"/>
<gene>
    <name evidence="5" type="ordered locus">Cyast_2199</name>
</gene>
<dbReference type="PROSITE" id="PS50011">
    <property type="entry name" value="PROTEIN_KINASE_DOM"/>
    <property type="match status" value="1"/>
</dbReference>
<dbReference type="NCBIfam" id="NF045510">
    <property type="entry name" value="4Cys_prefix_kin"/>
    <property type="match status" value="1"/>
</dbReference>
<evidence type="ECO:0000256" key="2">
    <source>
        <dbReference type="ARBA" id="ARBA00022803"/>
    </source>
</evidence>
<dbReference type="Gene3D" id="3.30.200.20">
    <property type="entry name" value="Phosphorylase Kinase, domain 1"/>
    <property type="match status" value="1"/>
</dbReference>
<dbReference type="InterPro" id="IPR011990">
    <property type="entry name" value="TPR-like_helical_dom_sf"/>
</dbReference>
<evidence type="ECO:0000256" key="3">
    <source>
        <dbReference type="PROSITE-ProRule" id="PRU00339"/>
    </source>
</evidence>
<feature type="repeat" description="TPR" evidence="3">
    <location>
        <begin position="502"/>
        <end position="535"/>
    </location>
</feature>
<dbReference type="Pfam" id="PF00515">
    <property type="entry name" value="TPR_1"/>
    <property type="match status" value="2"/>
</dbReference>
<feature type="domain" description="Protein kinase" evidence="4">
    <location>
        <begin position="41"/>
        <end position="301"/>
    </location>
</feature>
<dbReference type="Pfam" id="PF13414">
    <property type="entry name" value="TPR_11"/>
    <property type="match status" value="2"/>
</dbReference>
<dbReference type="GO" id="GO:0004674">
    <property type="term" value="F:protein serine/threonine kinase activity"/>
    <property type="evidence" value="ECO:0007669"/>
    <property type="project" value="UniProtKB-KW"/>
</dbReference>
<dbReference type="PATRIC" id="fig|292563.3.peg.2295"/>
<keyword evidence="5" id="KW-0808">Transferase</keyword>
<dbReference type="CDD" id="cd14014">
    <property type="entry name" value="STKc_PknB_like"/>
    <property type="match status" value="1"/>
</dbReference>
<feature type="repeat" description="TPR" evidence="3">
    <location>
        <begin position="672"/>
        <end position="705"/>
    </location>
</feature>
<dbReference type="Gene3D" id="1.25.40.10">
    <property type="entry name" value="Tetratricopeptide repeat domain"/>
    <property type="match status" value="3"/>
</dbReference>
<dbReference type="PROSITE" id="PS50005">
    <property type="entry name" value="TPR"/>
    <property type="match status" value="7"/>
</dbReference>
<keyword evidence="5" id="KW-0723">Serine/threonine-protein kinase</keyword>
<keyword evidence="1" id="KW-0677">Repeat</keyword>
<proteinExistence type="predicted"/>
<evidence type="ECO:0000313" key="6">
    <source>
        <dbReference type="Proteomes" id="UP000010483"/>
    </source>
</evidence>
<dbReference type="InterPro" id="IPR000719">
    <property type="entry name" value="Prot_kinase_dom"/>
</dbReference>
<protein>
    <submittedName>
        <fullName evidence="5">Serine/threonine protein kinase</fullName>
    </submittedName>
</protein>